<keyword evidence="2" id="KW-1185">Reference proteome</keyword>
<comment type="caution">
    <text evidence="1">The sequence shown here is derived from an EMBL/GenBank/DDBJ whole genome shotgun (WGS) entry which is preliminary data.</text>
</comment>
<gene>
    <name evidence="1" type="ORF">C2S53_004993</name>
</gene>
<accession>A0AAD4JFT5</accession>
<protein>
    <submittedName>
        <fullName evidence="1">P-loop containing nucleoside triphosphate hydrolases superfamily protein</fullName>
    </submittedName>
</protein>
<evidence type="ECO:0000313" key="1">
    <source>
        <dbReference type="EMBL" id="KAH6833045.1"/>
    </source>
</evidence>
<organism evidence="1 2">
    <name type="scientific">Perilla frutescens var. hirtella</name>
    <name type="common">Perilla citriodora</name>
    <name type="synonym">Perilla setoyensis</name>
    <dbReference type="NCBI Taxonomy" id="608512"/>
    <lineage>
        <taxon>Eukaryota</taxon>
        <taxon>Viridiplantae</taxon>
        <taxon>Streptophyta</taxon>
        <taxon>Embryophyta</taxon>
        <taxon>Tracheophyta</taxon>
        <taxon>Spermatophyta</taxon>
        <taxon>Magnoliopsida</taxon>
        <taxon>eudicotyledons</taxon>
        <taxon>Gunneridae</taxon>
        <taxon>Pentapetalae</taxon>
        <taxon>asterids</taxon>
        <taxon>lamiids</taxon>
        <taxon>Lamiales</taxon>
        <taxon>Lamiaceae</taxon>
        <taxon>Nepetoideae</taxon>
        <taxon>Elsholtzieae</taxon>
        <taxon>Perilla</taxon>
    </lineage>
</organism>
<dbReference type="Proteomes" id="UP001190926">
    <property type="component" value="Unassembled WGS sequence"/>
</dbReference>
<keyword evidence="1" id="KW-0378">Hydrolase</keyword>
<dbReference type="GO" id="GO:0016787">
    <property type="term" value="F:hydrolase activity"/>
    <property type="evidence" value="ECO:0007669"/>
    <property type="project" value="UniProtKB-KW"/>
</dbReference>
<proteinExistence type="predicted"/>
<dbReference type="EMBL" id="SDAM02000060">
    <property type="protein sequence ID" value="KAH6833045.1"/>
    <property type="molecule type" value="Genomic_DNA"/>
</dbReference>
<evidence type="ECO:0000313" key="2">
    <source>
        <dbReference type="Proteomes" id="UP001190926"/>
    </source>
</evidence>
<dbReference type="AlphaFoldDB" id="A0AAD4JFT5"/>
<name>A0AAD4JFT5_PERFH</name>
<reference evidence="1 2" key="1">
    <citation type="journal article" date="2021" name="Nat. Commun.">
        <title>Incipient diploidization of the medicinal plant Perilla within 10,000 years.</title>
        <authorList>
            <person name="Zhang Y."/>
            <person name="Shen Q."/>
            <person name="Leng L."/>
            <person name="Zhang D."/>
            <person name="Chen S."/>
            <person name="Shi Y."/>
            <person name="Ning Z."/>
            <person name="Chen S."/>
        </authorList>
    </citation>
    <scope>NUCLEOTIDE SEQUENCE [LARGE SCALE GENOMIC DNA]</scope>
    <source>
        <strain evidence="2">cv. PC099</strain>
    </source>
</reference>
<sequence>MLLSIRVISSEHPRHSSSLEAIYGCRNLLPKRKRSPTNKYDVVYIDDVVMRVQGALCETLSEFNGNLEEEGDLEDLIDQQLEALQKALKIPHKASEARMMLSKKFLTLFRTGKLGPFIRDPLSAIFHRLFFYS</sequence>